<reference evidence="2" key="1">
    <citation type="submission" date="2020-07" db="EMBL/GenBank/DDBJ databases">
        <authorList>
            <person name="Nieuwenhuis M."/>
            <person name="Van De Peppel L.J.J."/>
        </authorList>
    </citation>
    <scope>NUCLEOTIDE SEQUENCE</scope>
    <source>
        <strain evidence="2">AP01</strain>
        <tissue evidence="2">Mycelium</tissue>
    </source>
</reference>
<accession>A0A9P7GF94</accession>
<evidence type="ECO:0000313" key="3">
    <source>
        <dbReference type="Proteomes" id="UP000775547"/>
    </source>
</evidence>
<feature type="region of interest" description="Disordered" evidence="1">
    <location>
        <begin position="12"/>
        <end position="51"/>
    </location>
</feature>
<evidence type="ECO:0000256" key="1">
    <source>
        <dbReference type="SAM" id="MobiDB-lite"/>
    </source>
</evidence>
<reference evidence="2" key="2">
    <citation type="submission" date="2021-10" db="EMBL/GenBank/DDBJ databases">
        <title>Phylogenomics reveals ancestral predisposition of the termite-cultivated fungus Termitomyces towards a domesticated lifestyle.</title>
        <authorList>
            <person name="Auxier B."/>
            <person name="Grum-Grzhimaylo A."/>
            <person name="Cardenas M.E."/>
            <person name="Lodge J.D."/>
            <person name="Laessoe T."/>
            <person name="Pedersen O."/>
            <person name="Smith M.E."/>
            <person name="Kuyper T.W."/>
            <person name="Franco-Molano E.A."/>
            <person name="Baroni T.J."/>
            <person name="Aanen D.K."/>
        </authorList>
    </citation>
    <scope>NUCLEOTIDE SEQUENCE</scope>
    <source>
        <strain evidence="2">AP01</strain>
        <tissue evidence="2">Mycelium</tissue>
    </source>
</reference>
<dbReference type="AlphaFoldDB" id="A0A9P7GF94"/>
<gene>
    <name evidence="2" type="ORF">DXG03_008936</name>
</gene>
<proteinExistence type="predicted"/>
<name>A0A9P7GF94_9AGAR</name>
<organism evidence="2 3">
    <name type="scientific">Asterophora parasitica</name>
    <dbReference type="NCBI Taxonomy" id="117018"/>
    <lineage>
        <taxon>Eukaryota</taxon>
        <taxon>Fungi</taxon>
        <taxon>Dikarya</taxon>
        <taxon>Basidiomycota</taxon>
        <taxon>Agaricomycotina</taxon>
        <taxon>Agaricomycetes</taxon>
        <taxon>Agaricomycetidae</taxon>
        <taxon>Agaricales</taxon>
        <taxon>Tricholomatineae</taxon>
        <taxon>Lyophyllaceae</taxon>
        <taxon>Asterophora</taxon>
    </lineage>
</organism>
<dbReference type="Proteomes" id="UP000775547">
    <property type="component" value="Unassembled WGS sequence"/>
</dbReference>
<evidence type="ECO:0000313" key="2">
    <source>
        <dbReference type="EMBL" id="KAG5647583.1"/>
    </source>
</evidence>
<feature type="compositionally biased region" description="Polar residues" evidence="1">
    <location>
        <begin position="23"/>
        <end position="35"/>
    </location>
</feature>
<comment type="caution">
    <text evidence="2">The sequence shown here is derived from an EMBL/GenBank/DDBJ whole genome shotgun (WGS) entry which is preliminary data.</text>
</comment>
<dbReference type="EMBL" id="JABCKV010000008">
    <property type="protein sequence ID" value="KAG5647583.1"/>
    <property type="molecule type" value="Genomic_DNA"/>
</dbReference>
<sequence>MVLRLHQPPAIRLLDTHAHKPSVSRSATPHTSSRADSPALGLGRPPPSHDPEFLAALSLSSKPIMTPTTPVFGLPSLLSSVTPAAAAEVLDADAMDWTPTGTFGSKGKATQEPDDGSWLRPQRFFAPEKPTGLEGLFEQALMVVDDAPIVAGGDKPVYLALTIDGKPQYERFMGPISEG</sequence>
<keyword evidence="3" id="KW-1185">Reference proteome</keyword>
<dbReference type="OrthoDB" id="5966927at2759"/>
<protein>
    <submittedName>
        <fullName evidence="2">Uncharacterized protein</fullName>
    </submittedName>
</protein>